<feature type="transmembrane region" description="Helical" evidence="1">
    <location>
        <begin position="38"/>
        <end position="56"/>
    </location>
</feature>
<keyword evidence="1" id="KW-0812">Transmembrane</keyword>
<evidence type="ECO:0000313" key="3">
    <source>
        <dbReference type="Proteomes" id="UP001328107"/>
    </source>
</evidence>
<keyword evidence="3" id="KW-1185">Reference proteome</keyword>
<keyword evidence="1" id="KW-0472">Membrane</keyword>
<proteinExistence type="predicted"/>
<dbReference type="Proteomes" id="UP001328107">
    <property type="component" value="Unassembled WGS sequence"/>
</dbReference>
<evidence type="ECO:0000313" key="2">
    <source>
        <dbReference type="EMBL" id="GMR32754.1"/>
    </source>
</evidence>
<feature type="transmembrane region" description="Helical" evidence="1">
    <location>
        <begin position="61"/>
        <end position="78"/>
    </location>
</feature>
<protein>
    <submittedName>
        <fullName evidence="2">Uncharacterized protein</fullName>
    </submittedName>
</protein>
<sequence>MFVFYDCLWKSVTFTAFRILEYHSSFVVDIDVTKDQAFYSQSIHIVVALLFVISLLSRNTFVTVLTIVALICQSIFTYKHYASRECSSTEISFTGANACANTELYFETFNRELFSIYMVALAAVICILCLILYVNHLENCIENQRLAMILHDASDTQDGDHPKTSVVSVPSNWSGKREPIPLRSLRRDSGNYSV</sequence>
<accession>A0AAN4Z3N5</accession>
<dbReference type="AlphaFoldDB" id="A0AAN4Z3N5"/>
<gene>
    <name evidence="2" type="ORF">PMAYCL1PPCAC_02949</name>
</gene>
<feature type="transmembrane region" description="Helical" evidence="1">
    <location>
        <begin position="114"/>
        <end position="135"/>
    </location>
</feature>
<keyword evidence="1" id="KW-1133">Transmembrane helix</keyword>
<name>A0AAN4Z3N5_9BILA</name>
<evidence type="ECO:0000256" key="1">
    <source>
        <dbReference type="SAM" id="Phobius"/>
    </source>
</evidence>
<comment type="caution">
    <text evidence="2">The sequence shown here is derived from an EMBL/GenBank/DDBJ whole genome shotgun (WGS) entry which is preliminary data.</text>
</comment>
<reference evidence="3" key="1">
    <citation type="submission" date="2022-10" db="EMBL/GenBank/DDBJ databases">
        <title>Genome assembly of Pristionchus species.</title>
        <authorList>
            <person name="Yoshida K."/>
            <person name="Sommer R.J."/>
        </authorList>
    </citation>
    <scope>NUCLEOTIDE SEQUENCE [LARGE SCALE GENOMIC DNA]</scope>
    <source>
        <strain evidence="3">RS5460</strain>
    </source>
</reference>
<organism evidence="2 3">
    <name type="scientific">Pristionchus mayeri</name>
    <dbReference type="NCBI Taxonomy" id="1317129"/>
    <lineage>
        <taxon>Eukaryota</taxon>
        <taxon>Metazoa</taxon>
        <taxon>Ecdysozoa</taxon>
        <taxon>Nematoda</taxon>
        <taxon>Chromadorea</taxon>
        <taxon>Rhabditida</taxon>
        <taxon>Rhabditina</taxon>
        <taxon>Diplogasteromorpha</taxon>
        <taxon>Diplogasteroidea</taxon>
        <taxon>Neodiplogasteridae</taxon>
        <taxon>Pristionchus</taxon>
    </lineage>
</organism>
<dbReference type="EMBL" id="BTRK01000001">
    <property type="protein sequence ID" value="GMR32754.1"/>
    <property type="molecule type" value="Genomic_DNA"/>
</dbReference>